<dbReference type="InterPro" id="IPR020846">
    <property type="entry name" value="MFS_dom"/>
</dbReference>
<feature type="transmembrane region" description="Helical" evidence="6">
    <location>
        <begin position="279"/>
        <end position="297"/>
    </location>
</feature>
<dbReference type="OrthoDB" id="2985014at2759"/>
<organism evidence="8 9">
    <name type="scientific">Dendrothele bispora (strain CBS 962.96)</name>
    <dbReference type="NCBI Taxonomy" id="1314807"/>
    <lineage>
        <taxon>Eukaryota</taxon>
        <taxon>Fungi</taxon>
        <taxon>Dikarya</taxon>
        <taxon>Basidiomycota</taxon>
        <taxon>Agaricomycotina</taxon>
        <taxon>Agaricomycetes</taxon>
        <taxon>Agaricomycetidae</taxon>
        <taxon>Agaricales</taxon>
        <taxon>Agaricales incertae sedis</taxon>
        <taxon>Dendrothele</taxon>
    </lineage>
</organism>
<accession>A0A4S8MYD9</accession>
<feature type="transmembrane region" description="Helical" evidence="6">
    <location>
        <begin position="373"/>
        <end position="395"/>
    </location>
</feature>
<dbReference type="SUPFAM" id="SSF103473">
    <property type="entry name" value="MFS general substrate transporter"/>
    <property type="match status" value="1"/>
</dbReference>
<sequence>MDMEKTNETFAAHQIDDSLPKFDDKSDVERSSARVIDPEVQRSLLRKCDWFILPPLTIMYLFNALDKGNVANAKTDGWDKDIGLVGNQYYLLVMIFYVPFCLFGTPISLLVKRFSAARVLPLMMIGFGSMSLFTSIAKNFSEIFAIRWFLGIFESAMLPGVVYYLSTFYRRGELASRVGLFYAAAAIAGAFSGLLAFGSFQIDSPKYHSWQFLFWIEGGATIFFAVFAFFWLPRDSDTWWILNDNEKAVARARILEDSSVTINEKLSIRDAFRPFKDPLYWVWAFISLSLGVPLASVNNFLPQIVASLGYSTIKTNLFTVAPNVVGTVALLVLTFSSDYFRERSIHICIPLATTLVGFIVLGSIDPIAHRGVAYFACFLLTMGASAPSVLVATWYNNNTPQESRRAVVTAVMVALANASGLISTNVFRAQDEPKYVPALATSAAFGGLCLVLVSATGLWMRWENRKRNREQGTGNLTAADVPTETLGQGPKSLSFRYMY</sequence>
<keyword evidence="4 6" id="KW-1133">Transmembrane helix</keyword>
<dbReference type="InterPro" id="IPR036259">
    <property type="entry name" value="MFS_trans_sf"/>
</dbReference>
<gene>
    <name evidence="8" type="ORF">K435DRAFT_742159</name>
</gene>
<dbReference type="InterPro" id="IPR011701">
    <property type="entry name" value="MFS"/>
</dbReference>
<name>A0A4S8MYD9_DENBC</name>
<evidence type="ECO:0000313" key="8">
    <source>
        <dbReference type="EMBL" id="THV07749.1"/>
    </source>
</evidence>
<dbReference type="Pfam" id="PF07690">
    <property type="entry name" value="MFS_1"/>
    <property type="match status" value="1"/>
</dbReference>
<dbReference type="PANTHER" id="PTHR43791">
    <property type="entry name" value="PERMEASE-RELATED"/>
    <property type="match status" value="1"/>
</dbReference>
<dbReference type="PANTHER" id="PTHR43791:SF50">
    <property type="entry name" value="TRANSPORTER, PUTATIVE (AFU_ORTHOLOGUE AFUA_2G00840)-RELATED"/>
    <property type="match status" value="1"/>
</dbReference>
<feature type="transmembrane region" description="Helical" evidence="6">
    <location>
        <begin position="143"/>
        <end position="166"/>
    </location>
</feature>
<feature type="domain" description="Major facilitator superfamily (MFS) profile" evidence="7">
    <location>
        <begin position="52"/>
        <end position="465"/>
    </location>
</feature>
<proteinExistence type="predicted"/>
<dbReference type="PROSITE" id="PS50850">
    <property type="entry name" value="MFS"/>
    <property type="match status" value="1"/>
</dbReference>
<comment type="subcellular location">
    <subcellularLocation>
        <location evidence="1">Membrane</location>
        <topology evidence="1">Multi-pass membrane protein</topology>
    </subcellularLocation>
</comment>
<keyword evidence="2" id="KW-0813">Transport</keyword>
<evidence type="ECO:0000256" key="6">
    <source>
        <dbReference type="SAM" id="Phobius"/>
    </source>
</evidence>
<dbReference type="FunFam" id="1.20.1250.20:FF:000013">
    <property type="entry name" value="MFS general substrate transporter"/>
    <property type="match status" value="1"/>
</dbReference>
<dbReference type="Gene3D" id="1.20.1250.20">
    <property type="entry name" value="MFS general substrate transporter like domains"/>
    <property type="match status" value="2"/>
</dbReference>
<feature type="transmembrane region" description="Helical" evidence="6">
    <location>
        <begin position="118"/>
        <end position="137"/>
    </location>
</feature>
<feature type="transmembrane region" description="Helical" evidence="6">
    <location>
        <begin position="439"/>
        <end position="460"/>
    </location>
</feature>
<dbReference type="GO" id="GO:0022857">
    <property type="term" value="F:transmembrane transporter activity"/>
    <property type="evidence" value="ECO:0007669"/>
    <property type="project" value="InterPro"/>
</dbReference>
<dbReference type="AlphaFoldDB" id="A0A4S8MYD9"/>
<feature type="transmembrane region" description="Helical" evidence="6">
    <location>
        <begin position="89"/>
        <end position="111"/>
    </location>
</feature>
<dbReference type="Proteomes" id="UP000297245">
    <property type="component" value="Unassembled WGS sequence"/>
</dbReference>
<protein>
    <submittedName>
        <fullName evidence="8">MFS general substrate transporter</fullName>
    </submittedName>
</protein>
<evidence type="ECO:0000259" key="7">
    <source>
        <dbReference type="PROSITE" id="PS50850"/>
    </source>
</evidence>
<evidence type="ECO:0000256" key="5">
    <source>
        <dbReference type="ARBA" id="ARBA00023136"/>
    </source>
</evidence>
<dbReference type="GO" id="GO:0016020">
    <property type="term" value="C:membrane"/>
    <property type="evidence" value="ECO:0007669"/>
    <property type="project" value="UniProtKB-SubCell"/>
</dbReference>
<evidence type="ECO:0000256" key="4">
    <source>
        <dbReference type="ARBA" id="ARBA00022989"/>
    </source>
</evidence>
<keyword evidence="9" id="KW-1185">Reference proteome</keyword>
<evidence type="ECO:0000256" key="3">
    <source>
        <dbReference type="ARBA" id="ARBA00022692"/>
    </source>
</evidence>
<feature type="transmembrane region" description="Helical" evidence="6">
    <location>
        <begin position="212"/>
        <end position="232"/>
    </location>
</feature>
<keyword evidence="3 6" id="KW-0812">Transmembrane</keyword>
<dbReference type="EMBL" id="ML179037">
    <property type="protein sequence ID" value="THV07749.1"/>
    <property type="molecule type" value="Genomic_DNA"/>
</dbReference>
<reference evidence="8 9" key="1">
    <citation type="journal article" date="2019" name="Nat. Ecol. Evol.">
        <title>Megaphylogeny resolves global patterns of mushroom evolution.</title>
        <authorList>
            <person name="Varga T."/>
            <person name="Krizsan K."/>
            <person name="Foldi C."/>
            <person name="Dima B."/>
            <person name="Sanchez-Garcia M."/>
            <person name="Sanchez-Ramirez S."/>
            <person name="Szollosi G.J."/>
            <person name="Szarkandi J.G."/>
            <person name="Papp V."/>
            <person name="Albert L."/>
            <person name="Andreopoulos W."/>
            <person name="Angelini C."/>
            <person name="Antonin V."/>
            <person name="Barry K.W."/>
            <person name="Bougher N.L."/>
            <person name="Buchanan P."/>
            <person name="Buyck B."/>
            <person name="Bense V."/>
            <person name="Catcheside P."/>
            <person name="Chovatia M."/>
            <person name="Cooper J."/>
            <person name="Damon W."/>
            <person name="Desjardin D."/>
            <person name="Finy P."/>
            <person name="Geml J."/>
            <person name="Haridas S."/>
            <person name="Hughes K."/>
            <person name="Justo A."/>
            <person name="Karasinski D."/>
            <person name="Kautmanova I."/>
            <person name="Kiss B."/>
            <person name="Kocsube S."/>
            <person name="Kotiranta H."/>
            <person name="LaButti K.M."/>
            <person name="Lechner B.E."/>
            <person name="Liimatainen K."/>
            <person name="Lipzen A."/>
            <person name="Lukacs Z."/>
            <person name="Mihaltcheva S."/>
            <person name="Morgado L.N."/>
            <person name="Niskanen T."/>
            <person name="Noordeloos M.E."/>
            <person name="Ohm R.A."/>
            <person name="Ortiz-Santana B."/>
            <person name="Ovrebo C."/>
            <person name="Racz N."/>
            <person name="Riley R."/>
            <person name="Savchenko A."/>
            <person name="Shiryaev A."/>
            <person name="Soop K."/>
            <person name="Spirin V."/>
            <person name="Szebenyi C."/>
            <person name="Tomsovsky M."/>
            <person name="Tulloss R.E."/>
            <person name="Uehling J."/>
            <person name="Grigoriev I.V."/>
            <person name="Vagvolgyi C."/>
            <person name="Papp T."/>
            <person name="Martin F.M."/>
            <person name="Miettinen O."/>
            <person name="Hibbett D.S."/>
            <person name="Nagy L.G."/>
        </authorList>
    </citation>
    <scope>NUCLEOTIDE SEQUENCE [LARGE SCALE GENOMIC DNA]</scope>
    <source>
        <strain evidence="8 9">CBS 962.96</strain>
    </source>
</reference>
<evidence type="ECO:0000256" key="2">
    <source>
        <dbReference type="ARBA" id="ARBA00022448"/>
    </source>
</evidence>
<feature type="transmembrane region" description="Helical" evidence="6">
    <location>
        <begin position="317"/>
        <end position="335"/>
    </location>
</feature>
<dbReference type="FunFam" id="1.20.1250.20:FF:000188">
    <property type="entry name" value="MFS general substrate transporter"/>
    <property type="match status" value="1"/>
</dbReference>
<feature type="transmembrane region" description="Helical" evidence="6">
    <location>
        <begin position="178"/>
        <end position="200"/>
    </location>
</feature>
<evidence type="ECO:0000313" key="9">
    <source>
        <dbReference type="Proteomes" id="UP000297245"/>
    </source>
</evidence>
<feature type="transmembrane region" description="Helical" evidence="6">
    <location>
        <begin position="347"/>
        <end position="367"/>
    </location>
</feature>
<feature type="transmembrane region" description="Helical" evidence="6">
    <location>
        <begin position="407"/>
        <end position="427"/>
    </location>
</feature>
<keyword evidence="5 6" id="KW-0472">Membrane</keyword>
<evidence type="ECO:0000256" key="1">
    <source>
        <dbReference type="ARBA" id="ARBA00004141"/>
    </source>
</evidence>